<dbReference type="GO" id="GO:0019677">
    <property type="term" value="P:NAD+ catabolic process"/>
    <property type="evidence" value="ECO:0007669"/>
    <property type="project" value="TreeGrafter"/>
</dbReference>
<dbReference type="Pfam" id="PF09297">
    <property type="entry name" value="Zn_ribbon_NUD"/>
    <property type="match status" value="1"/>
</dbReference>
<feature type="domain" description="Nudix hydrolase" evidence="10">
    <location>
        <begin position="189"/>
        <end position="313"/>
    </location>
</feature>
<evidence type="ECO:0000256" key="6">
    <source>
        <dbReference type="ARBA" id="ARBA00022801"/>
    </source>
</evidence>
<dbReference type="GO" id="GO:0046872">
    <property type="term" value="F:metal ion binding"/>
    <property type="evidence" value="ECO:0007669"/>
    <property type="project" value="UniProtKB-KW"/>
</dbReference>
<evidence type="ECO:0000256" key="2">
    <source>
        <dbReference type="ARBA" id="ARBA00001947"/>
    </source>
</evidence>
<comment type="cofactor">
    <cofactor evidence="1">
        <name>Mg(2+)</name>
        <dbReference type="ChEBI" id="CHEBI:18420"/>
    </cofactor>
</comment>
<dbReference type="OrthoDB" id="9791656at2"/>
<dbReference type="PANTHER" id="PTHR42904:SF6">
    <property type="entry name" value="NAD-CAPPED RNA HYDROLASE NUDT12"/>
    <property type="match status" value="1"/>
</dbReference>
<evidence type="ECO:0000256" key="4">
    <source>
        <dbReference type="ARBA" id="ARBA00012381"/>
    </source>
</evidence>
<evidence type="ECO:0000256" key="1">
    <source>
        <dbReference type="ARBA" id="ARBA00001946"/>
    </source>
</evidence>
<dbReference type="Pfam" id="PF00293">
    <property type="entry name" value="NUDIX"/>
    <property type="match status" value="1"/>
</dbReference>
<dbReference type="Gene3D" id="3.90.79.10">
    <property type="entry name" value="Nucleoside Triphosphate Pyrophosphohydrolase"/>
    <property type="match status" value="1"/>
</dbReference>
<dbReference type="Gene3D" id="3.90.79.20">
    <property type="match status" value="1"/>
</dbReference>
<dbReference type="InterPro" id="IPR015375">
    <property type="entry name" value="NADH_PPase-like_N"/>
</dbReference>
<dbReference type="EC" id="3.6.1.22" evidence="4"/>
<comment type="catalytic activity">
    <reaction evidence="9">
        <text>a 5'-end NAD(+)-phospho-ribonucleoside in mRNA + H2O = a 5'-end phospho-adenosine-phospho-ribonucleoside in mRNA + beta-nicotinamide D-ribonucleotide + 2 H(+)</text>
        <dbReference type="Rhea" id="RHEA:60876"/>
        <dbReference type="Rhea" id="RHEA-COMP:15698"/>
        <dbReference type="Rhea" id="RHEA-COMP:15719"/>
        <dbReference type="ChEBI" id="CHEBI:14649"/>
        <dbReference type="ChEBI" id="CHEBI:15377"/>
        <dbReference type="ChEBI" id="CHEBI:15378"/>
        <dbReference type="ChEBI" id="CHEBI:144029"/>
        <dbReference type="ChEBI" id="CHEBI:144051"/>
    </reaction>
    <physiologicalReaction direction="left-to-right" evidence="9">
        <dbReference type="Rhea" id="RHEA:60877"/>
    </physiologicalReaction>
</comment>
<dbReference type="Proteomes" id="UP000306544">
    <property type="component" value="Unassembled WGS sequence"/>
</dbReference>
<dbReference type="InterPro" id="IPR049734">
    <property type="entry name" value="NudC-like_C"/>
</dbReference>
<dbReference type="Pfam" id="PF09296">
    <property type="entry name" value="NUDIX-like"/>
    <property type="match status" value="1"/>
</dbReference>
<comment type="similarity">
    <text evidence="3">Belongs to the Nudix hydrolase family. NudC subfamily.</text>
</comment>
<evidence type="ECO:0000256" key="9">
    <source>
        <dbReference type="ARBA" id="ARBA00023679"/>
    </source>
</evidence>
<dbReference type="CDD" id="cd03429">
    <property type="entry name" value="NUDIX_NADH_pyrophosphatase_Nudt13"/>
    <property type="match status" value="1"/>
</dbReference>
<dbReference type="PROSITE" id="PS51462">
    <property type="entry name" value="NUDIX"/>
    <property type="match status" value="1"/>
</dbReference>
<dbReference type="PROSITE" id="PS00893">
    <property type="entry name" value="NUDIX_BOX"/>
    <property type="match status" value="1"/>
</dbReference>
<dbReference type="GO" id="GO:0110153">
    <property type="term" value="F:RNA NAD-cap (NMN-forming) hydrolase activity"/>
    <property type="evidence" value="ECO:0007669"/>
    <property type="project" value="RHEA"/>
</dbReference>
<dbReference type="PANTHER" id="PTHR42904">
    <property type="entry name" value="NUDIX HYDROLASE, NUDC SUBFAMILY"/>
    <property type="match status" value="1"/>
</dbReference>
<reference evidence="11 12" key="1">
    <citation type="submission" date="2019-05" db="EMBL/GenBank/DDBJ databases">
        <title>Nesterenkonia sp. GY239, isolated from the Southern Atlantic Ocean.</title>
        <authorList>
            <person name="Zhang G."/>
        </authorList>
    </citation>
    <scope>NUCLEOTIDE SEQUENCE [LARGE SCALE GENOMIC DNA]</scope>
    <source>
        <strain evidence="11 12">GY239</strain>
    </source>
</reference>
<dbReference type="GO" id="GO:0005829">
    <property type="term" value="C:cytosol"/>
    <property type="evidence" value="ECO:0007669"/>
    <property type="project" value="TreeGrafter"/>
</dbReference>
<evidence type="ECO:0000256" key="7">
    <source>
        <dbReference type="ARBA" id="ARBA00022842"/>
    </source>
</evidence>
<keyword evidence="6 11" id="KW-0378">Hydrolase</keyword>
<dbReference type="GO" id="GO:0006742">
    <property type="term" value="P:NADP+ catabolic process"/>
    <property type="evidence" value="ECO:0007669"/>
    <property type="project" value="TreeGrafter"/>
</dbReference>
<dbReference type="InterPro" id="IPR015376">
    <property type="entry name" value="Znr_NADH_PPase"/>
</dbReference>
<dbReference type="EMBL" id="VAWA01000041">
    <property type="protein sequence ID" value="TLP70598.1"/>
    <property type="molecule type" value="Genomic_DNA"/>
</dbReference>
<dbReference type="SUPFAM" id="SSF55811">
    <property type="entry name" value="Nudix"/>
    <property type="match status" value="1"/>
</dbReference>
<evidence type="ECO:0000256" key="3">
    <source>
        <dbReference type="ARBA" id="ARBA00009595"/>
    </source>
</evidence>
<dbReference type="GO" id="GO:0035529">
    <property type="term" value="F:NADH pyrophosphatase activity"/>
    <property type="evidence" value="ECO:0007669"/>
    <property type="project" value="TreeGrafter"/>
</dbReference>
<name>A0A5R8ZW19_9MICC</name>
<sequence>MLSDSGSRVRAVAAARLNRHDQPRQASNWMTRIWEQPNTRVLWLDEGKALVNGARSSSTDTPSHTGPHLVLKAPHGQLPASAVYLGEVDVAEVEDFPEPTGPAHVVAVPVKSSAPGKGDLRQPPTATWESLRSVGSILPAVEAELLSQATALTAWHASSAFCPACGGATEVRHSGWARSCHRCEALHFPRTDPAVITAVIGPDDCLLLGSAVRWDSRRYSTFAGFVEAGESLEGAIVREVKEEAGVDVDRVEYISSQAWPFPRSLMLGFLAHTSDVFATADLEEIREVRWFTRDKLCDDVISGAVTLPPRSSISHALIARWFGGPLPDRLERGL</sequence>
<evidence type="ECO:0000256" key="5">
    <source>
        <dbReference type="ARBA" id="ARBA00022723"/>
    </source>
</evidence>
<dbReference type="InterPro" id="IPR000086">
    <property type="entry name" value="NUDIX_hydrolase_dom"/>
</dbReference>
<evidence type="ECO:0000259" key="10">
    <source>
        <dbReference type="PROSITE" id="PS51462"/>
    </source>
</evidence>
<keyword evidence="12" id="KW-1185">Reference proteome</keyword>
<accession>A0A5R8ZW19</accession>
<protein>
    <recommendedName>
        <fullName evidence="4">NAD(+) diphosphatase</fullName>
        <ecNumber evidence="4">3.6.1.22</ecNumber>
    </recommendedName>
</protein>
<dbReference type="InterPro" id="IPR015797">
    <property type="entry name" value="NUDIX_hydrolase-like_dom_sf"/>
</dbReference>
<evidence type="ECO:0000256" key="8">
    <source>
        <dbReference type="ARBA" id="ARBA00023027"/>
    </source>
</evidence>
<dbReference type="RefSeq" id="WP_138171296.1">
    <property type="nucleotide sequence ID" value="NZ_VAWA01000041.1"/>
</dbReference>
<proteinExistence type="inferred from homology"/>
<dbReference type="AlphaFoldDB" id="A0A5R8ZW19"/>
<dbReference type="InterPro" id="IPR020084">
    <property type="entry name" value="NUDIX_hydrolase_CS"/>
</dbReference>
<evidence type="ECO:0000313" key="12">
    <source>
        <dbReference type="Proteomes" id="UP000306544"/>
    </source>
</evidence>
<dbReference type="InterPro" id="IPR050241">
    <property type="entry name" value="NAD-cap_RNA_hydrolase_NudC"/>
</dbReference>
<comment type="cofactor">
    <cofactor evidence="2">
        <name>Zn(2+)</name>
        <dbReference type="ChEBI" id="CHEBI:29105"/>
    </cofactor>
</comment>
<organism evidence="11 12">
    <name type="scientific">Nesterenkonia sphaerica</name>
    <dbReference type="NCBI Taxonomy" id="1804988"/>
    <lineage>
        <taxon>Bacteria</taxon>
        <taxon>Bacillati</taxon>
        <taxon>Actinomycetota</taxon>
        <taxon>Actinomycetes</taxon>
        <taxon>Micrococcales</taxon>
        <taxon>Micrococcaceae</taxon>
        <taxon>Nesterenkonia</taxon>
    </lineage>
</organism>
<comment type="caution">
    <text evidence="11">The sequence shown here is derived from an EMBL/GenBank/DDBJ whole genome shotgun (WGS) entry which is preliminary data.</text>
</comment>
<keyword evidence="7" id="KW-0460">Magnesium</keyword>
<keyword evidence="5" id="KW-0479">Metal-binding</keyword>
<evidence type="ECO:0000313" key="11">
    <source>
        <dbReference type="EMBL" id="TLP70598.1"/>
    </source>
</evidence>
<gene>
    <name evidence="11" type="primary">nudC</name>
    <name evidence="11" type="ORF">FEF27_12920</name>
</gene>
<keyword evidence="8" id="KW-0520">NAD</keyword>
<dbReference type="NCBIfam" id="NF001299">
    <property type="entry name" value="PRK00241.1"/>
    <property type="match status" value="1"/>
</dbReference>